<proteinExistence type="predicted"/>
<name>A0AAU7QU34_9FLAO</name>
<evidence type="ECO:0000256" key="1">
    <source>
        <dbReference type="ARBA" id="ARBA00022603"/>
    </source>
</evidence>
<reference evidence="3" key="1">
    <citation type="submission" date="2024-06" db="EMBL/GenBank/DDBJ databases">
        <title>Diversity, functionality, and evolutionary history of bacterial symbionts in false click beetles (Coleoptera, Throscidae).</title>
        <authorList>
            <person name="Wierz J.C."/>
            <person name="Malm H."/>
            <person name="Kaltenpoth M."/>
            <person name="Engl T."/>
        </authorList>
    </citation>
    <scope>NUCLEOTIDE SEQUENCE</scope>
    <source>
        <strain evidence="3">AspAUS03</strain>
    </source>
</reference>
<dbReference type="InterPro" id="IPR002052">
    <property type="entry name" value="DNA_methylase_N6_adenine_CS"/>
</dbReference>
<dbReference type="AlphaFoldDB" id="A0AAU7QU34"/>
<accession>A0AAU7QU34</accession>
<dbReference type="Pfam" id="PF03602">
    <property type="entry name" value="Cons_hypoth95"/>
    <property type="match status" value="1"/>
</dbReference>
<evidence type="ECO:0000313" key="3">
    <source>
        <dbReference type="EMBL" id="XBT18816.1"/>
    </source>
</evidence>
<dbReference type="InterPro" id="IPR029063">
    <property type="entry name" value="SAM-dependent_MTases_sf"/>
</dbReference>
<gene>
    <name evidence="3" type="ORF">ABPD24_00655</name>
</gene>
<dbReference type="PANTHER" id="PTHR43542">
    <property type="entry name" value="METHYLTRANSFERASE"/>
    <property type="match status" value="1"/>
</dbReference>
<dbReference type="SUPFAM" id="SSF53335">
    <property type="entry name" value="S-adenosyl-L-methionine-dependent methyltransferases"/>
    <property type="match status" value="1"/>
</dbReference>
<dbReference type="PANTHER" id="PTHR43542:SF1">
    <property type="entry name" value="METHYLTRANSFERASE"/>
    <property type="match status" value="1"/>
</dbReference>
<organism evidence="3">
    <name type="scientific">Candidatus Shikimatogenerans sp. AspAUS03</name>
    <dbReference type="NCBI Taxonomy" id="3158563"/>
    <lineage>
        <taxon>Bacteria</taxon>
        <taxon>Pseudomonadati</taxon>
        <taxon>Bacteroidota</taxon>
        <taxon>Flavobacteriia</taxon>
        <taxon>Flavobacteriales</taxon>
        <taxon>Candidatus Shikimatogenerans</taxon>
    </lineage>
</organism>
<sequence length="175" mass="21334">MKILSGYLKNKLIYFKSNKYIRPITSLLKKKIFNKLYLNKNFLILDLFSGSGSISFEFLSNYCKVISIDKSYYSIYFIKKNIKKMNLNKKHIYYYRIDVIKYLKINKLKYNIIFIDPPYNYPFKNINKILKIIYNKKILKNKGIIILSTINKIIKFNYFYVIKNKFNYIYFFKKI</sequence>
<keyword evidence="1 3" id="KW-0489">Methyltransferase</keyword>
<dbReference type="PROSITE" id="PS00092">
    <property type="entry name" value="N6_MTASE"/>
    <property type="match status" value="1"/>
</dbReference>
<dbReference type="CDD" id="cd02440">
    <property type="entry name" value="AdoMet_MTases"/>
    <property type="match status" value="1"/>
</dbReference>
<evidence type="ECO:0000256" key="2">
    <source>
        <dbReference type="ARBA" id="ARBA00022679"/>
    </source>
</evidence>
<dbReference type="PIRSF" id="PIRSF004553">
    <property type="entry name" value="CHP00095"/>
    <property type="match status" value="1"/>
</dbReference>
<dbReference type="GO" id="GO:0031167">
    <property type="term" value="P:rRNA methylation"/>
    <property type="evidence" value="ECO:0007669"/>
    <property type="project" value="InterPro"/>
</dbReference>
<protein>
    <submittedName>
        <fullName evidence="3">RsmD family RNA methyltransferase</fullName>
    </submittedName>
</protein>
<dbReference type="Gene3D" id="3.40.50.150">
    <property type="entry name" value="Vaccinia Virus protein VP39"/>
    <property type="match status" value="1"/>
</dbReference>
<dbReference type="InterPro" id="IPR004398">
    <property type="entry name" value="RNA_MeTrfase_RsmD"/>
</dbReference>
<dbReference type="GO" id="GO:0003676">
    <property type="term" value="F:nucleic acid binding"/>
    <property type="evidence" value="ECO:0007669"/>
    <property type="project" value="InterPro"/>
</dbReference>
<dbReference type="GO" id="GO:0008168">
    <property type="term" value="F:methyltransferase activity"/>
    <property type="evidence" value="ECO:0007669"/>
    <property type="project" value="UniProtKB-KW"/>
</dbReference>
<dbReference type="EMBL" id="CP157897">
    <property type="protein sequence ID" value="XBT18816.1"/>
    <property type="molecule type" value="Genomic_DNA"/>
</dbReference>
<keyword evidence="2" id="KW-0808">Transferase</keyword>